<accession>A0A7W6F3P0</accession>
<dbReference type="EMBL" id="JACIDH010000012">
    <property type="protein sequence ID" value="MBB3880141.1"/>
    <property type="molecule type" value="Genomic_DNA"/>
</dbReference>
<dbReference type="PANTHER" id="PTHR43179:SF10">
    <property type="entry name" value="GLYCOSYL TRANSFERASE"/>
    <property type="match status" value="1"/>
</dbReference>
<dbReference type="Proteomes" id="UP000538670">
    <property type="component" value="Unassembled WGS sequence"/>
</dbReference>
<reference evidence="1 2" key="1">
    <citation type="submission" date="2020-08" db="EMBL/GenBank/DDBJ databases">
        <title>Genomic Encyclopedia of Type Strains, Phase IV (KMG-IV): sequencing the most valuable type-strain genomes for metagenomic binning, comparative biology and taxonomic classification.</title>
        <authorList>
            <person name="Goeker M."/>
        </authorList>
    </citation>
    <scope>NUCLEOTIDE SEQUENCE [LARGE SCALE GENOMIC DNA]</scope>
    <source>
        <strain evidence="1 2">DSM 19512</strain>
    </source>
</reference>
<dbReference type="AlphaFoldDB" id="A0A7W6F3P0"/>
<keyword evidence="2" id="KW-1185">Reference proteome</keyword>
<protein>
    <recommendedName>
        <fullName evidence="3">Glycosyl transferase</fullName>
    </recommendedName>
</protein>
<proteinExistence type="predicted"/>
<gene>
    <name evidence="1" type="ORF">GGR48_002584</name>
</gene>
<dbReference type="RefSeq" id="WP_183952256.1">
    <property type="nucleotide sequence ID" value="NZ_JACIDH010000012.1"/>
</dbReference>
<comment type="caution">
    <text evidence="1">The sequence shown here is derived from an EMBL/GenBank/DDBJ whole genome shotgun (WGS) entry which is preliminary data.</text>
</comment>
<evidence type="ECO:0008006" key="3">
    <source>
        <dbReference type="Google" id="ProtNLM"/>
    </source>
</evidence>
<dbReference type="PANTHER" id="PTHR43179">
    <property type="entry name" value="RHAMNOSYLTRANSFERASE WBBL"/>
    <property type="match status" value="1"/>
</dbReference>
<dbReference type="Gene3D" id="3.90.550.10">
    <property type="entry name" value="Spore Coat Polysaccharide Biosynthesis Protein SpsA, Chain A"/>
    <property type="match status" value="1"/>
</dbReference>
<dbReference type="InterPro" id="IPR029044">
    <property type="entry name" value="Nucleotide-diphossugar_trans"/>
</dbReference>
<evidence type="ECO:0000313" key="1">
    <source>
        <dbReference type="EMBL" id="MBB3880141.1"/>
    </source>
</evidence>
<evidence type="ECO:0000313" key="2">
    <source>
        <dbReference type="Proteomes" id="UP000538670"/>
    </source>
</evidence>
<organism evidence="1 2">
    <name type="scientific">Sphingomonas pseudosanguinis</name>
    <dbReference type="NCBI Taxonomy" id="413712"/>
    <lineage>
        <taxon>Bacteria</taxon>
        <taxon>Pseudomonadati</taxon>
        <taxon>Pseudomonadota</taxon>
        <taxon>Alphaproteobacteria</taxon>
        <taxon>Sphingomonadales</taxon>
        <taxon>Sphingomonadaceae</taxon>
        <taxon>Sphingomonas</taxon>
    </lineage>
</organism>
<sequence length="248" mass="28424">MPSVQGTISIVSHGHGPLVSKLLQDLARQTYIEHWLVIVTLNISEPFELVPRLRMKVISNDSPKGFGANHNAASIEAEGELYAIVNPDIRITDDRFLEKLAALDWTTGSPLRAPVVVAPNGAEEDSVRRNLSVPNLLARRNRRLAGWEADPDASDFFWLAGMFLIAPIARFRDLGGFDDRYRLYCEDYDLCARWRLAGNRVELIRDLEVIHDARRDSHKSMRHLRWHLASLFRVWRSKPFWRIVAGQY</sequence>
<name>A0A7W6F3P0_9SPHN</name>
<dbReference type="SUPFAM" id="SSF53448">
    <property type="entry name" value="Nucleotide-diphospho-sugar transferases"/>
    <property type="match status" value="1"/>
</dbReference>